<evidence type="ECO:0000313" key="3">
    <source>
        <dbReference type="Proteomes" id="UP001152795"/>
    </source>
</evidence>
<name>A0A6S7JSB7_PARCT</name>
<feature type="region of interest" description="Disordered" evidence="1">
    <location>
        <begin position="178"/>
        <end position="201"/>
    </location>
</feature>
<comment type="caution">
    <text evidence="2">The sequence shown here is derived from an EMBL/GenBank/DDBJ whole genome shotgun (WGS) entry which is preliminary data.</text>
</comment>
<dbReference type="AlphaFoldDB" id="A0A6S7JSB7"/>
<dbReference type="EMBL" id="CACRXK020010302">
    <property type="protein sequence ID" value="CAB4019111.1"/>
    <property type="molecule type" value="Genomic_DNA"/>
</dbReference>
<sequence length="255" mass="28685">SQHRAVNFEVTKVNKGELVFIDNPRYQNMIEQNPHLKGVIMEDIDQKERLPVHIILGASDYAMLKTDQPPRVGKSGQPVAELTQFGWTIMSPGKESCDVTNMLLTQTFQADYEELCRLDVLGLKDTPTNDQHSVFDEFKEQLTRDPAGCIEQEEVKEKATTIFEDAGFMLHKWHSNERELETTQSQDGNPTYAKQQLGTPEGGDSSLLGLVWNKEQDTVAVTMPTEKTVFTKRGVLAKLAKIYDPLGFVSPLTLT</sequence>
<dbReference type="PANTHER" id="PTHR47331">
    <property type="entry name" value="PHD-TYPE DOMAIN-CONTAINING PROTEIN"/>
    <property type="match status" value="1"/>
</dbReference>
<evidence type="ECO:0000313" key="2">
    <source>
        <dbReference type="EMBL" id="CAB4019111.1"/>
    </source>
</evidence>
<feature type="compositionally biased region" description="Polar residues" evidence="1">
    <location>
        <begin position="182"/>
        <end position="198"/>
    </location>
</feature>
<reference evidence="2" key="1">
    <citation type="submission" date="2020-04" db="EMBL/GenBank/DDBJ databases">
        <authorList>
            <person name="Alioto T."/>
            <person name="Alioto T."/>
            <person name="Gomez Garrido J."/>
        </authorList>
    </citation>
    <scope>NUCLEOTIDE SEQUENCE</scope>
    <source>
        <strain evidence="2">A484AB</strain>
    </source>
</reference>
<proteinExistence type="predicted"/>
<gene>
    <name evidence="2" type="ORF">PACLA_8A053208</name>
</gene>
<feature type="non-terminal residue" evidence="2">
    <location>
        <position position="255"/>
    </location>
</feature>
<keyword evidence="3" id="KW-1185">Reference proteome</keyword>
<feature type="non-terminal residue" evidence="2">
    <location>
        <position position="1"/>
    </location>
</feature>
<evidence type="ECO:0000256" key="1">
    <source>
        <dbReference type="SAM" id="MobiDB-lite"/>
    </source>
</evidence>
<accession>A0A6S7JSB7</accession>
<dbReference type="Proteomes" id="UP001152795">
    <property type="component" value="Unassembled WGS sequence"/>
</dbReference>
<organism evidence="2 3">
    <name type="scientific">Paramuricea clavata</name>
    <name type="common">Red gorgonian</name>
    <name type="synonym">Violescent sea-whip</name>
    <dbReference type="NCBI Taxonomy" id="317549"/>
    <lineage>
        <taxon>Eukaryota</taxon>
        <taxon>Metazoa</taxon>
        <taxon>Cnidaria</taxon>
        <taxon>Anthozoa</taxon>
        <taxon>Octocorallia</taxon>
        <taxon>Malacalcyonacea</taxon>
        <taxon>Plexauridae</taxon>
        <taxon>Paramuricea</taxon>
    </lineage>
</organism>
<protein>
    <submittedName>
        <fullName evidence="2">Uncharacterized protein</fullName>
    </submittedName>
</protein>
<dbReference type="OrthoDB" id="5984638at2759"/>